<feature type="region of interest" description="Disordered" evidence="1">
    <location>
        <begin position="199"/>
        <end position="229"/>
    </location>
</feature>
<name>A0A7S4QI91_9STRA</name>
<organism evidence="2">
    <name type="scientific">Ditylum brightwellii</name>
    <dbReference type="NCBI Taxonomy" id="49249"/>
    <lineage>
        <taxon>Eukaryota</taxon>
        <taxon>Sar</taxon>
        <taxon>Stramenopiles</taxon>
        <taxon>Ochrophyta</taxon>
        <taxon>Bacillariophyta</taxon>
        <taxon>Mediophyceae</taxon>
        <taxon>Lithodesmiophycidae</taxon>
        <taxon>Lithodesmiales</taxon>
        <taxon>Lithodesmiaceae</taxon>
        <taxon>Ditylum</taxon>
    </lineage>
</organism>
<dbReference type="AlphaFoldDB" id="A0A7S4QI91"/>
<reference evidence="2" key="1">
    <citation type="submission" date="2021-01" db="EMBL/GenBank/DDBJ databases">
        <authorList>
            <person name="Corre E."/>
            <person name="Pelletier E."/>
            <person name="Niang G."/>
            <person name="Scheremetjew M."/>
            <person name="Finn R."/>
            <person name="Kale V."/>
            <person name="Holt S."/>
            <person name="Cochrane G."/>
            <person name="Meng A."/>
            <person name="Brown T."/>
            <person name="Cohen L."/>
        </authorList>
    </citation>
    <scope>NUCLEOTIDE SEQUENCE</scope>
    <source>
        <strain evidence="2">GSO104</strain>
    </source>
</reference>
<evidence type="ECO:0000313" key="2">
    <source>
        <dbReference type="EMBL" id="CAE4582554.1"/>
    </source>
</evidence>
<feature type="compositionally biased region" description="Basic and acidic residues" evidence="1">
    <location>
        <begin position="203"/>
        <end position="222"/>
    </location>
</feature>
<protein>
    <submittedName>
        <fullName evidence="2">Uncharacterized protein</fullName>
    </submittedName>
</protein>
<evidence type="ECO:0000256" key="1">
    <source>
        <dbReference type="SAM" id="MobiDB-lite"/>
    </source>
</evidence>
<accession>A0A7S4QI91</accession>
<feature type="region of interest" description="Disordered" evidence="1">
    <location>
        <begin position="158"/>
        <end position="181"/>
    </location>
</feature>
<proteinExistence type="predicted"/>
<feature type="compositionally biased region" description="Basic residues" evidence="1">
    <location>
        <begin position="167"/>
        <end position="181"/>
    </location>
</feature>
<dbReference type="EMBL" id="HBNS01002865">
    <property type="protein sequence ID" value="CAE4582554.1"/>
    <property type="molecule type" value="Transcribed_RNA"/>
</dbReference>
<gene>
    <name evidence="2" type="ORF">DBRI00130_LOCUS2303</name>
</gene>
<sequence length="296" mass="34071">MSDGKTTKLKTMKAPRHLKVIFFIISLLLSSQSTTANIYVRTAIANGVIGTSQEFQERQTKSACCLYVWDVVSAVKYHWCVRLYRENLYEGRGGKMFLRIRPGSILEALYPMSRHSPDRCIFCGRSFQDHLEKWWEPKLNSPYDTHLNVVHTKGVSVLDGEEESTKTKSRRKSGSTHPGGRKMIRFAFHETYVDSVEFETSGEDQKFQQGRKDENRSNEKSKNGQIKSSKVIASHDGYDIRKTLDGTTYRVPTQPHSKMTNKCSNFASFLLREVLLINVEEILLLERIENRSNEYN</sequence>